<evidence type="ECO:0000256" key="4">
    <source>
        <dbReference type="ARBA" id="ARBA00022563"/>
    </source>
</evidence>
<evidence type="ECO:0000256" key="1">
    <source>
        <dbReference type="ARBA" id="ARBA00004903"/>
    </source>
</evidence>
<evidence type="ECO:0000313" key="11">
    <source>
        <dbReference type="Proteomes" id="UP000799437"/>
    </source>
</evidence>
<evidence type="ECO:0000256" key="3">
    <source>
        <dbReference type="ARBA" id="ARBA00018886"/>
    </source>
</evidence>
<proteinExistence type="inferred from homology"/>
<protein>
    <recommendedName>
        <fullName evidence="3">Dihydrofolate reductase</fullName>
        <ecNumber evidence="2">1.5.1.3</ecNumber>
    </recommendedName>
</protein>
<dbReference type="GO" id="GO:0004146">
    <property type="term" value="F:dihydrofolate reductase activity"/>
    <property type="evidence" value="ECO:0007669"/>
    <property type="project" value="UniProtKB-EC"/>
</dbReference>
<evidence type="ECO:0000313" key="10">
    <source>
        <dbReference type="EMBL" id="KAF2763437.1"/>
    </source>
</evidence>
<dbReference type="CDD" id="cd00209">
    <property type="entry name" value="DHFR"/>
    <property type="match status" value="1"/>
</dbReference>
<dbReference type="InterPro" id="IPR024072">
    <property type="entry name" value="DHFR-like_dom_sf"/>
</dbReference>
<feature type="domain" description="DHFR" evidence="9">
    <location>
        <begin position="44"/>
        <end position="328"/>
    </location>
</feature>
<comment type="similarity">
    <text evidence="7">Belongs to the dihydrofolate reductase family.</text>
</comment>
<dbReference type="AlphaFoldDB" id="A0A6A6WMI5"/>
<feature type="region of interest" description="Disordered" evidence="8">
    <location>
        <begin position="86"/>
        <end position="121"/>
    </location>
</feature>
<dbReference type="GO" id="GO:0046654">
    <property type="term" value="P:tetrahydrofolate biosynthetic process"/>
    <property type="evidence" value="ECO:0007669"/>
    <property type="project" value="UniProtKB-UniPathway"/>
</dbReference>
<dbReference type="PROSITE" id="PS00075">
    <property type="entry name" value="DHFR_1"/>
    <property type="match status" value="1"/>
</dbReference>
<keyword evidence="6" id="KW-0560">Oxidoreductase</keyword>
<dbReference type="PRINTS" id="PR00070">
    <property type="entry name" value="DHFR"/>
</dbReference>
<accession>A0A6A6WMI5</accession>
<dbReference type="InterPro" id="IPR017925">
    <property type="entry name" value="DHFR_CS"/>
</dbReference>
<dbReference type="GO" id="GO:0046655">
    <property type="term" value="P:folic acid metabolic process"/>
    <property type="evidence" value="ECO:0007669"/>
    <property type="project" value="TreeGrafter"/>
</dbReference>
<dbReference type="PANTHER" id="PTHR48069:SF3">
    <property type="entry name" value="DIHYDROFOLATE REDUCTASE"/>
    <property type="match status" value="1"/>
</dbReference>
<keyword evidence="4" id="KW-0554">One-carbon metabolism</keyword>
<dbReference type="GO" id="GO:0005739">
    <property type="term" value="C:mitochondrion"/>
    <property type="evidence" value="ECO:0007669"/>
    <property type="project" value="TreeGrafter"/>
</dbReference>
<feature type="compositionally biased region" description="Low complexity" evidence="8">
    <location>
        <begin position="216"/>
        <end position="239"/>
    </location>
</feature>
<evidence type="ECO:0000256" key="2">
    <source>
        <dbReference type="ARBA" id="ARBA00012856"/>
    </source>
</evidence>
<dbReference type="GO" id="GO:0050661">
    <property type="term" value="F:NADP binding"/>
    <property type="evidence" value="ECO:0007669"/>
    <property type="project" value="InterPro"/>
</dbReference>
<dbReference type="GeneID" id="54490264"/>
<dbReference type="PROSITE" id="PS51330">
    <property type="entry name" value="DHFR_2"/>
    <property type="match status" value="1"/>
</dbReference>
<feature type="region of interest" description="Disordered" evidence="8">
    <location>
        <begin position="289"/>
        <end position="325"/>
    </location>
</feature>
<sequence>MLRTITVMSTIPSTTTASAASAMSAISTSTSTTTTPTTTPQTPPLTLIVATTPSLGIGLRGALPWPPLRPDMAFFARVTRRVPVSAHTNNNTKSNNDVGGVDGASGGTGEGGVTGGGGKEGSIQNAVIMGRKTWDSIPPRFRPLKGRVNVVVTRGGGSGVTSSASTKPDVQDEDAKAAEKVHTAPSLPSALALLQRLYPQFRLPAPLNSANTTIDTPNTPSNAPNTTDTTENTTTTTTTPNHPQARIYIIGGASIYAEALKLPQTTRVLQTRVLREFDVDVWFPGILRGGGDGAGGKEGEKEGEKEGYKGDNRGEGGEKEGDKDTWVRKSVAELEEYIGEEVGDGKGVWEGVGAWDLGGLAGWDFIFDTQ</sequence>
<evidence type="ECO:0000256" key="5">
    <source>
        <dbReference type="ARBA" id="ARBA00022857"/>
    </source>
</evidence>
<keyword evidence="5" id="KW-0521">NADP</keyword>
<organism evidence="10 11">
    <name type="scientific">Pseudovirgaria hyperparasitica</name>
    <dbReference type="NCBI Taxonomy" id="470096"/>
    <lineage>
        <taxon>Eukaryota</taxon>
        <taxon>Fungi</taxon>
        <taxon>Dikarya</taxon>
        <taxon>Ascomycota</taxon>
        <taxon>Pezizomycotina</taxon>
        <taxon>Dothideomycetes</taxon>
        <taxon>Dothideomycetes incertae sedis</taxon>
        <taxon>Acrospermales</taxon>
        <taxon>Acrospermaceae</taxon>
        <taxon>Pseudovirgaria</taxon>
    </lineage>
</organism>
<feature type="compositionally biased region" description="Gly residues" evidence="8">
    <location>
        <begin position="100"/>
        <end position="120"/>
    </location>
</feature>
<dbReference type="SUPFAM" id="SSF53597">
    <property type="entry name" value="Dihydrofolate reductase-like"/>
    <property type="match status" value="1"/>
</dbReference>
<dbReference type="GO" id="GO:0006730">
    <property type="term" value="P:one-carbon metabolic process"/>
    <property type="evidence" value="ECO:0007669"/>
    <property type="project" value="UniProtKB-KW"/>
</dbReference>
<dbReference type="InterPro" id="IPR001796">
    <property type="entry name" value="DHFR_dom"/>
</dbReference>
<name>A0A6A6WMI5_9PEZI</name>
<feature type="compositionally biased region" description="Basic and acidic residues" evidence="8">
    <location>
        <begin position="295"/>
        <end position="325"/>
    </location>
</feature>
<dbReference type="RefSeq" id="XP_033605888.1">
    <property type="nucleotide sequence ID" value="XM_033749210.1"/>
</dbReference>
<dbReference type="EMBL" id="ML996565">
    <property type="protein sequence ID" value="KAF2763437.1"/>
    <property type="molecule type" value="Genomic_DNA"/>
</dbReference>
<dbReference type="PANTHER" id="PTHR48069">
    <property type="entry name" value="DIHYDROFOLATE REDUCTASE"/>
    <property type="match status" value="1"/>
</dbReference>
<dbReference type="InterPro" id="IPR012259">
    <property type="entry name" value="DHFR"/>
</dbReference>
<gene>
    <name evidence="10" type="ORF">EJ05DRAFT_534785</name>
</gene>
<keyword evidence="11" id="KW-1185">Reference proteome</keyword>
<evidence type="ECO:0000256" key="8">
    <source>
        <dbReference type="SAM" id="MobiDB-lite"/>
    </source>
</evidence>
<comment type="pathway">
    <text evidence="1">Cofactor biosynthesis; tetrahydrofolate biosynthesis; 5,6,7,8-tetrahydrofolate from 7,8-dihydrofolate: step 1/1.</text>
</comment>
<evidence type="ECO:0000259" key="9">
    <source>
        <dbReference type="PROSITE" id="PS51330"/>
    </source>
</evidence>
<evidence type="ECO:0000256" key="7">
    <source>
        <dbReference type="RuleBase" id="RU004474"/>
    </source>
</evidence>
<dbReference type="OrthoDB" id="414698at2759"/>
<dbReference type="Proteomes" id="UP000799437">
    <property type="component" value="Unassembled WGS sequence"/>
</dbReference>
<evidence type="ECO:0000256" key="6">
    <source>
        <dbReference type="ARBA" id="ARBA00023002"/>
    </source>
</evidence>
<feature type="compositionally biased region" description="Polar residues" evidence="8">
    <location>
        <begin position="86"/>
        <end position="96"/>
    </location>
</feature>
<dbReference type="Pfam" id="PF00186">
    <property type="entry name" value="DHFR_1"/>
    <property type="match status" value="2"/>
</dbReference>
<dbReference type="EC" id="1.5.1.3" evidence="2"/>
<feature type="region of interest" description="Disordered" evidence="8">
    <location>
        <begin position="209"/>
        <end position="242"/>
    </location>
</feature>
<dbReference type="GO" id="GO:0046452">
    <property type="term" value="P:dihydrofolate metabolic process"/>
    <property type="evidence" value="ECO:0007669"/>
    <property type="project" value="TreeGrafter"/>
</dbReference>
<dbReference type="Gene3D" id="3.40.430.10">
    <property type="entry name" value="Dihydrofolate Reductase, subunit A"/>
    <property type="match status" value="1"/>
</dbReference>
<dbReference type="UniPathway" id="UPA00077">
    <property type="reaction ID" value="UER00158"/>
</dbReference>
<reference evidence="10" key="1">
    <citation type="journal article" date="2020" name="Stud. Mycol.">
        <title>101 Dothideomycetes genomes: a test case for predicting lifestyles and emergence of pathogens.</title>
        <authorList>
            <person name="Haridas S."/>
            <person name="Albert R."/>
            <person name="Binder M."/>
            <person name="Bloem J."/>
            <person name="Labutti K."/>
            <person name="Salamov A."/>
            <person name="Andreopoulos B."/>
            <person name="Baker S."/>
            <person name="Barry K."/>
            <person name="Bills G."/>
            <person name="Bluhm B."/>
            <person name="Cannon C."/>
            <person name="Castanera R."/>
            <person name="Culley D."/>
            <person name="Daum C."/>
            <person name="Ezra D."/>
            <person name="Gonzalez J."/>
            <person name="Henrissat B."/>
            <person name="Kuo A."/>
            <person name="Liang C."/>
            <person name="Lipzen A."/>
            <person name="Lutzoni F."/>
            <person name="Magnuson J."/>
            <person name="Mondo S."/>
            <person name="Nolan M."/>
            <person name="Ohm R."/>
            <person name="Pangilinan J."/>
            <person name="Park H.-J."/>
            <person name="Ramirez L."/>
            <person name="Alfaro M."/>
            <person name="Sun H."/>
            <person name="Tritt A."/>
            <person name="Yoshinaga Y."/>
            <person name="Zwiers L.-H."/>
            <person name="Turgeon B."/>
            <person name="Goodwin S."/>
            <person name="Spatafora J."/>
            <person name="Crous P."/>
            <person name="Grigoriev I."/>
        </authorList>
    </citation>
    <scope>NUCLEOTIDE SEQUENCE</scope>
    <source>
        <strain evidence="10">CBS 121739</strain>
    </source>
</reference>